<sequence length="479" mass="55077">MEKTEGKILIVDDNSLNAELLAETLAPLNYEMVVYSNPVKALEDLKNTKIDLVLTDVVMPAMDGFFFAEQFLKQHPNTPVIYISSHFENENKIKSYNLGSYTYIEKPFDVKTTRAQVQSVLNLKKVQDELLKKNQKLDIIFEFSKSEIIITDLNFDITSQNNVILDKAKYNGKNFFEILAMHKNDEAITLLKNFIKSKKSHTSFRFIIDNDIYTKTDISKIYSNECHTGYLILIENKTEEIKREEQRENFIEMLTHDLKTPVRAEKRALELLYDGSFGELNSNQKDIIKEILNSSRYMMRMTDNILARYKLESENYALHLTTNSLKQTLQNCIDEVLYLFEEGQQTLKVNIDLDNDVFEYDEKEISLVLTNLIVNASEYSPKNALINVNIKKEGQNIVISIKDNGPGISKKEQINIFKEHSSKETRFKKVGSGFGLFIVKNIIEAHNGSVWIESEENKGCEIILSLPCTKNASVPVKNN</sequence>
<dbReference type="PRINTS" id="PR00344">
    <property type="entry name" value="BCTRLSENSOR"/>
</dbReference>
<reference evidence="13" key="1">
    <citation type="submission" date="2020-10" db="EMBL/GenBank/DDBJ databases">
        <authorList>
            <person name="Gilroy R."/>
        </authorList>
    </citation>
    <scope>NUCLEOTIDE SEQUENCE</scope>
    <source>
        <strain evidence="13">CHK154-7741</strain>
    </source>
</reference>
<dbReference type="PANTHER" id="PTHR43547">
    <property type="entry name" value="TWO-COMPONENT HISTIDINE KINASE"/>
    <property type="match status" value="1"/>
</dbReference>
<dbReference type="InterPro" id="IPR003594">
    <property type="entry name" value="HATPase_dom"/>
</dbReference>
<dbReference type="AlphaFoldDB" id="A0A9D1N0T0"/>
<dbReference type="FunFam" id="3.30.565.10:FF:000006">
    <property type="entry name" value="Sensor histidine kinase WalK"/>
    <property type="match status" value="1"/>
</dbReference>
<dbReference type="Gene3D" id="1.10.287.130">
    <property type="match status" value="1"/>
</dbReference>
<dbReference type="PROSITE" id="PS50109">
    <property type="entry name" value="HIS_KIN"/>
    <property type="match status" value="1"/>
</dbReference>
<dbReference type="Proteomes" id="UP000886748">
    <property type="component" value="Unassembled WGS sequence"/>
</dbReference>
<evidence type="ECO:0000256" key="4">
    <source>
        <dbReference type="ARBA" id="ARBA00018672"/>
    </source>
</evidence>
<dbReference type="Pfam" id="PF00072">
    <property type="entry name" value="Response_reg"/>
    <property type="match status" value="1"/>
</dbReference>
<evidence type="ECO:0000256" key="3">
    <source>
        <dbReference type="ARBA" id="ARBA00012438"/>
    </source>
</evidence>
<dbReference type="GO" id="GO:0000155">
    <property type="term" value="F:phosphorelay sensor kinase activity"/>
    <property type="evidence" value="ECO:0007669"/>
    <property type="project" value="InterPro"/>
</dbReference>
<dbReference type="SUPFAM" id="SSF47384">
    <property type="entry name" value="Homodimeric domain of signal transducing histidine kinase"/>
    <property type="match status" value="1"/>
</dbReference>
<feature type="modified residue" description="4-aspartylphosphate" evidence="10">
    <location>
        <position position="56"/>
    </location>
</feature>
<dbReference type="CDD" id="cd00156">
    <property type="entry name" value="REC"/>
    <property type="match status" value="1"/>
</dbReference>
<gene>
    <name evidence="13" type="ORF">IAD26_06010</name>
</gene>
<dbReference type="InterPro" id="IPR003661">
    <property type="entry name" value="HisK_dim/P_dom"/>
</dbReference>
<feature type="domain" description="Histidine kinase" evidence="11">
    <location>
        <begin position="253"/>
        <end position="470"/>
    </location>
</feature>
<dbReference type="Pfam" id="PF02518">
    <property type="entry name" value="HATPase_c"/>
    <property type="match status" value="1"/>
</dbReference>
<evidence type="ECO:0000256" key="7">
    <source>
        <dbReference type="ARBA" id="ARBA00022777"/>
    </source>
</evidence>
<comment type="catalytic activity">
    <reaction evidence="1">
        <text>ATP + protein L-histidine = ADP + protein N-phospho-L-histidine.</text>
        <dbReference type="EC" id="2.7.13.3"/>
    </reaction>
</comment>
<evidence type="ECO:0000259" key="11">
    <source>
        <dbReference type="PROSITE" id="PS50109"/>
    </source>
</evidence>
<dbReference type="InterPro" id="IPR011006">
    <property type="entry name" value="CheY-like_superfamily"/>
</dbReference>
<organism evidence="13 14">
    <name type="scientific">Candidatus Limenecus avicola</name>
    <dbReference type="NCBI Taxonomy" id="2840847"/>
    <lineage>
        <taxon>Bacteria</taxon>
        <taxon>Bacillati</taxon>
        <taxon>Bacillota</taxon>
        <taxon>Clostridia</taxon>
        <taxon>Eubacteriales</taxon>
        <taxon>Clostridiaceae</taxon>
        <taxon>Clostridiaceae incertae sedis</taxon>
        <taxon>Candidatus Limenecus</taxon>
    </lineage>
</organism>
<comment type="caution">
    <text evidence="13">The sequence shown here is derived from an EMBL/GenBank/DDBJ whole genome shotgun (WGS) entry which is preliminary data.</text>
</comment>
<accession>A0A9D1N0T0</accession>
<keyword evidence="5 10" id="KW-0597">Phosphoprotein</keyword>
<dbReference type="SUPFAM" id="SSF52172">
    <property type="entry name" value="CheY-like"/>
    <property type="match status" value="1"/>
</dbReference>
<dbReference type="EMBL" id="DVOD01000046">
    <property type="protein sequence ID" value="HIU92674.1"/>
    <property type="molecule type" value="Genomic_DNA"/>
</dbReference>
<evidence type="ECO:0000256" key="10">
    <source>
        <dbReference type="PROSITE-ProRule" id="PRU00169"/>
    </source>
</evidence>
<protein>
    <recommendedName>
        <fullName evidence="4">Stage 0 sporulation protein A homolog</fullName>
        <ecNumber evidence="3">2.7.13.3</ecNumber>
    </recommendedName>
</protein>
<keyword evidence="7 13" id="KW-0418">Kinase</keyword>
<dbReference type="InterPro" id="IPR036890">
    <property type="entry name" value="HATPase_C_sf"/>
</dbReference>
<dbReference type="InterPro" id="IPR036097">
    <property type="entry name" value="HisK_dim/P_sf"/>
</dbReference>
<keyword evidence="6" id="KW-0808">Transferase</keyword>
<evidence type="ECO:0000256" key="8">
    <source>
        <dbReference type="ARBA" id="ARBA00023012"/>
    </source>
</evidence>
<dbReference type="PROSITE" id="PS50110">
    <property type="entry name" value="RESPONSE_REGULATORY"/>
    <property type="match status" value="1"/>
</dbReference>
<name>A0A9D1N0T0_9CLOT</name>
<dbReference type="SMART" id="SM00387">
    <property type="entry name" value="HATPase_c"/>
    <property type="match status" value="1"/>
</dbReference>
<dbReference type="GO" id="GO:0016020">
    <property type="term" value="C:membrane"/>
    <property type="evidence" value="ECO:0007669"/>
    <property type="project" value="UniProtKB-SubCell"/>
</dbReference>
<dbReference type="CDD" id="cd00082">
    <property type="entry name" value="HisKA"/>
    <property type="match status" value="1"/>
</dbReference>
<dbReference type="InterPro" id="IPR005467">
    <property type="entry name" value="His_kinase_dom"/>
</dbReference>
<comment type="function">
    <text evidence="9">May play the central regulatory role in sporulation. It may be an element of the effector pathway responsible for the activation of sporulation genes in response to nutritional stress. Spo0A may act in concert with spo0H (a sigma factor) to control the expression of some genes that are critical to the sporulation process.</text>
</comment>
<evidence type="ECO:0000256" key="6">
    <source>
        <dbReference type="ARBA" id="ARBA00022679"/>
    </source>
</evidence>
<evidence type="ECO:0000256" key="9">
    <source>
        <dbReference type="ARBA" id="ARBA00024867"/>
    </source>
</evidence>
<evidence type="ECO:0000313" key="13">
    <source>
        <dbReference type="EMBL" id="HIU92674.1"/>
    </source>
</evidence>
<evidence type="ECO:0000256" key="1">
    <source>
        <dbReference type="ARBA" id="ARBA00000085"/>
    </source>
</evidence>
<dbReference type="PANTHER" id="PTHR43547:SF2">
    <property type="entry name" value="HYBRID SIGNAL TRANSDUCTION HISTIDINE KINASE C"/>
    <property type="match status" value="1"/>
</dbReference>
<dbReference type="Gene3D" id="3.40.50.2300">
    <property type="match status" value="1"/>
</dbReference>
<dbReference type="SMART" id="SM00448">
    <property type="entry name" value="REC"/>
    <property type="match status" value="1"/>
</dbReference>
<reference evidence="13" key="2">
    <citation type="journal article" date="2021" name="PeerJ">
        <title>Extensive microbial diversity within the chicken gut microbiome revealed by metagenomics and culture.</title>
        <authorList>
            <person name="Gilroy R."/>
            <person name="Ravi A."/>
            <person name="Getino M."/>
            <person name="Pursley I."/>
            <person name="Horton D.L."/>
            <person name="Alikhan N.F."/>
            <person name="Baker D."/>
            <person name="Gharbi K."/>
            <person name="Hall N."/>
            <person name="Watson M."/>
            <person name="Adriaenssens E.M."/>
            <person name="Foster-Nyarko E."/>
            <person name="Jarju S."/>
            <person name="Secka A."/>
            <person name="Antonio M."/>
            <person name="Oren A."/>
            <person name="Chaudhuri R.R."/>
            <person name="La Ragione R."/>
            <person name="Hildebrand F."/>
            <person name="Pallen M.J."/>
        </authorList>
    </citation>
    <scope>NUCLEOTIDE SEQUENCE</scope>
    <source>
        <strain evidence="13">CHK154-7741</strain>
    </source>
</reference>
<dbReference type="InterPro" id="IPR001789">
    <property type="entry name" value="Sig_transdc_resp-reg_receiver"/>
</dbReference>
<evidence type="ECO:0000259" key="12">
    <source>
        <dbReference type="PROSITE" id="PS50110"/>
    </source>
</evidence>
<comment type="subcellular location">
    <subcellularLocation>
        <location evidence="2">Membrane</location>
    </subcellularLocation>
</comment>
<dbReference type="SUPFAM" id="SSF55874">
    <property type="entry name" value="ATPase domain of HSP90 chaperone/DNA topoisomerase II/histidine kinase"/>
    <property type="match status" value="1"/>
</dbReference>
<dbReference type="InterPro" id="IPR004358">
    <property type="entry name" value="Sig_transdc_His_kin-like_C"/>
</dbReference>
<feature type="domain" description="Response regulatory" evidence="12">
    <location>
        <begin position="7"/>
        <end position="121"/>
    </location>
</feature>
<keyword evidence="8" id="KW-0902">Two-component regulatory system</keyword>
<proteinExistence type="predicted"/>
<evidence type="ECO:0000256" key="2">
    <source>
        <dbReference type="ARBA" id="ARBA00004370"/>
    </source>
</evidence>
<dbReference type="Gene3D" id="3.30.565.10">
    <property type="entry name" value="Histidine kinase-like ATPase, C-terminal domain"/>
    <property type="match status" value="1"/>
</dbReference>
<dbReference type="CDD" id="cd00075">
    <property type="entry name" value="HATPase"/>
    <property type="match status" value="1"/>
</dbReference>
<dbReference type="EC" id="2.7.13.3" evidence="3"/>
<evidence type="ECO:0000256" key="5">
    <source>
        <dbReference type="ARBA" id="ARBA00022553"/>
    </source>
</evidence>
<evidence type="ECO:0000313" key="14">
    <source>
        <dbReference type="Proteomes" id="UP000886748"/>
    </source>
</evidence>
<dbReference type="Pfam" id="PF00512">
    <property type="entry name" value="HisKA"/>
    <property type="match status" value="1"/>
</dbReference>
<dbReference type="SMART" id="SM00388">
    <property type="entry name" value="HisKA"/>
    <property type="match status" value="1"/>
</dbReference>